<proteinExistence type="predicted"/>
<dbReference type="Gene3D" id="3.30.420.40">
    <property type="match status" value="1"/>
</dbReference>
<dbReference type="GO" id="GO:0140662">
    <property type="term" value="F:ATP-dependent protein folding chaperone"/>
    <property type="evidence" value="ECO:0007669"/>
    <property type="project" value="InterPro"/>
</dbReference>
<dbReference type="SUPFAM" id="SSF53067">
    <property type="entry name" value="Actin-like ATPase domain"/>
    <property type="match status" value="1"/>
</dbReference>
<sequence length="199" mass="22010">MSVVVWYPFRVEDPPLTPPRLRPNRGRVTGIDFGNLQSIIAVARNRGIDVICNEVSNRATPSLVSFGPRQRFRGEPAKTQEISNFKNTVGSLKRLVGRSFNDPDIAKTEAAHVNADLVEVDGAVGVRVNYLGEERVFSATQLVAMYFSKLKETILAETKQSLNSRPDVVISIPPWFTDNQRASVIDAAEIAGLNCLRVM</sequence>
<protein>
    <submittedName>
        <fullName evidence="3">Sse2 protein</fullName>
    </submittedName>
</protein>
<dbReference type="EMBL" id="JAEFCI010012362">
    <property type="protein sequence ID" value="KAG5456056.1"/>
    <property type="molecule type" value="Genomic_DNA"/>
</dbReference>
<keyword evidence="2" id="KW-0067">ATP-binding</keyword>
<comment type="caution">
    <text evidence="3">The sequence shown here is derived from an EMBL/GenBank/DDBJ whole genome shotgun (WGS) entry which is preliminary data.</text>
</comment>
<dbReference type="PANTHER" id="PTHR45639">
    <property type="entry name" value="HSC70CB, ISOFORM G-RELATED"/>
    <property type="match status" value="1"/>
</dbReference>
<dbReference type="InterPro" id="IPR013126">
    <property type="entry name" value="Hsp_70_fam"/>
</dbReference>
<dbReference type="Proteomes" id="UP000673691">
    <property type="component" value="Unassembled WGS sequence"/>
</dbReference>
<organism evidence="3 4">
    <name type="scientific">Olpidium bornovanus</name>
    <dbReference type="NCBI Taxonomy" id="278681"/>
    <lineage>
        <taxon>Eukaryota</taxon>
        <taxon>Fungi</taxon>
        <taxon>Fungi incertae sedis</taxon>
        <taxon>Olpidiomycota</taxon>
        <taxon>Olpidiomycotina</taxon>
        <taxon>Olpidiomycetes</taxon>
        <taxon>Olpidiales</taxon>
        <taxon>Olpidiaceae</taxon>
        <taxon>Olpidium</taxon>
    </lineage>
</organism>
<dbReference type="OrthoDB" id="434160at2759"/>
<dbReference type="InterPro" id="IPR043129">
    <property type="entry name" value="ATPase_NBD"/>
</dbReference>
<keyword evidence="1" id="KW-0547">Nucleotide-binding</keyword>
<dbReference type="FunFam" id="3.30.420.40:FF:000171">
    <property type="entry name" value="Heat shock 70 kDa protein 4"/>
    <property type="match status" value="2"/>
</dbReference>
<dbReference type="GO" id="GO:0005829">
    <property type="term" value="C:cytosol"/>
    <property type="evidence" value="ECO:0007669"/>
    <property type="project" value="TreeGrafter"/>
</dbReference>
<dbReference type="GO" id="GO:0005524">
    <property type="term" value="F:ATP binding"/>
    <property type="evidence" value="ECO:0007669"/>
    <property type="project" value="UniProtKB-KW"/>
</dbReference>
<dbReference type="Pfam" id="PF00012">
    <property type="entry name" value="HSP70"/>
    <property type="match status" value="1"/>
</dbReference>
<accession>A0A8H7ZMD7</accession>
<name>A0A8H7ZMD7_9FUNG</name>
<dbReference type="AlphaFoldDB" id="A0A8H7ZMD7"/>
<dbReference type="Gene3D" id="3.30.30.30">
    <property type="match status" value="1"/>
</dbReference>
<dbReference type="PRINTS" id="PR00301">
    <property type="entry name" value="HEATSHOCK70"/>
</dbReference>
<evidence type="ECO:0000313" key="4">
    <source>
        <dbReference type="Proteomes" id="UP000673691"/>
    </source>
</evidence>
<reference evidence="3 4" key="1">
    <citation type="journal article" name="Sci. Rep.">
        <title>Genome-scale phylogenetic analyses confirm Olpidium as the closest living zoosporic fungus to the non-flagellated, terrestrial fungi.</title>
        <authorList>
            <person name="Chang Y."/>
            <person name="Rochon D."/>
            <person name="Sekimoto S."/>
            <person name="Wang Y."/>
            <person name="Chovatia M."/>
            <person name="Sandor L."/>
            <person name="Salamov A."/>
            <person name="Grigoriev I.V."/>
            <person name="Stajich J.E."/>
            <person name="Spatafora J.W."/>
        </authorList>
    </citation>
    <scope>NUCLEOTIDE SEQUENCE [LARGE SCALE GENOMIC DNA]</scope>
    <source>
        <strain evidence="3">S191</strain>
    </source>
</reference>
<dbReference type="GO" id="GO:0005634">
    <property type="term" value="C:nucleus"/>
    <property type="evidence" value="ECO:0007669"/>
    <property type="project" value="TreeGrafter"/>
</dbReference>
<keyword evidence="4" id="KW-1185">Reference proteome</keyword>
<evidence type="ECO:0000256" key="2">
    <source>
        <dbReference type="ARBA" id="ARBA00022840"/>
    </source>
</evidence>
<evidence type="ECO:0000313" key="3">
    <source>
        <dbReference type="EMBL" id="KAG5456056.1"/>
    </source>
</evidence>
<feature type="non-terminal residue" evidence="3">
    <location>
        <position position="199"/>
    </location>
</feature>
<gene>
    <name evidence="3" type="ORF">BJ554DRAFT_4313</name>
</gene>
<dbReference type="PANTHER" id="PTHR45639:SF4">
    <property type="entry name" value="HSC70CB, ISOFORM G"/>
    <property type="match status" value="1"/>
</dbReference>
<evidence type="ECO:0000256" key="1">
    <source>
        <dbReference type="ARBA" id="ARBA00022741"/>
    </source>
</evidence>